<protein>
    <submittedName>
        <fullName evidence="1">Uncharacterized protein</fullName>
    </submittedName>
</protein>
<name>E3QTI0_COLGM</name>
<dbReference type="Proteomes" id="UP000008782">
    <property type="component" value="Unassembled WGS sequence"/>
</dbReference>
<sequence length="61" mass="6889">MAANQSSGIGDISARVMGRETNLISHADMANYDSEFQTIRRRTRLTKSEYTSTPTQMKLHL</sequence>
<dbReference type="RefSeq" id="XP_008098188.1">
    <property type="nucleotide sequence ID" value="XM_008099997.1"/>
</dbReference>
<reference evidence="2" key="1">
    <citation type="journal article" date="2012" name="Nat. Genet.">
        <title>Lifestyle transitions in plant pathogenic Colletotrichum fungi deciphered by genome and transcriptome analyses.</title>
        <authorList>
            <person name="O'Connell R.J."/>
            <person name="Thon M.R."/>
            <person name="Hacquard S."/>
            <person name="Amyotte S.G."/>
            <person name="Kleemann J."/>
            <person name="Torres M.F."/>
            <person name="Damm U."/>
            <person name="Buiate E.A."/>
            <person name="Epstein L."/>
            <person name="Alkan N."/>
            <person name="Altmueller J."/>
            <person name="Alvarado-Balderrama L."/>
            <person name="Bauser C.A."/>
            <person name="Becker C."/>
            <person name="Birren B.W."/>
            <person name="Chen Z."/>
            <person name="Choi J."/>
            <person name="Crouch J.A."/>
            <person name="Duvick J.P."/>
            <person name="Farman M.A."/>
            <person name="Gan P."/>
            <person name="Heiman D."/>
            <person name="Henrissat B."/>
            <person name="Howard R.J."/>
            <person name="Kabbage M."/>
            <person name="Koch C."/>
            <person name="Kracher B."/>
            <person name="Kubo Y."/>
            <person name="Law A.D."/>
            <person name="Lebrun M.-H."/>
            <person name="Lee Y.-H."/>
            <person name="Miyara I."/>
            <person name="Moore N."/>
            <person name="Neumann U."/>
            <person name="Nordstroem K."/>
            <person name="Panaccione D.G."/>
            <person name="Panstruga R."/>
            <person name="Place M."/>
            <person name="Proctor R.H."/>
            <person name="Prusky D."/>
            <person name="Rech G."/>
            <person name="Reinhardt R."/>
            <person name="Rollins J.A."/>
            <person name="Rounsley S."/>
            <person name="Schardl C.L."/>
            <person name="Schwartz D.C."/>
            <person name="Shenoy N."/>
            <person name="Shirasu K."/>
            <person name="Sikhakolli U.R."/>
            <person name="Stueber K."/>
            <person name="Sukno S.A."/>
            <person name="Sweigard J.A."/>
            <person name="Takano Y."/>
            <person name="Takahara H."/>
            <person name="Trail F."/>
            <person name="van der Does H.C."/>
            <person name="Voll L.M."/>
            <person name="Will I."/>
            <person name="Young S."/>
            <person name="Zeng Q."/>
            <person name="Zhang J."/>
            <person name="Zhou S."/>
            <person name="Dickman M.B."/>
            <person name="Schulze-Lefert P."/>
            <person name="Ver Loren van Themaat E."/>
            <person name="Ma L.-J."/>
            <person name="Vaillancourt L.J."/>
        </authorList>
    </citation>
    <scope>NUCLEOTIDE SEQUENCE [LARGE SCALE GENOMIC DNA]</scope>
    <source>
        <strain evidence="2">M1.001 / M2 / FGSC 10212</strain>
    </source>
</reference>
<evidence type="ECO:0000313" key="1">
    <source>
        <dbReference type="EMBL" id="EFQ34168.1"/>
    </source>
</evidence>
<keyword evidence="2" id="KW-1185">Reference proteome</keyword>
<dbReference type="HOGENOM" id="CLU_2922501_0_0_1"/>
<dbReference type="GeneID" id="24414677"/>
<gene>
    <name evidence="1" type="ORF">GLRG_09312</name>
</gene>
<evidence type="ECO:0000313" key="2">
    <source>
        <dbReference type="Proteomes" id="UP000008782"/>
    </source>
</evidence>
<organism evidence="2">
    <name type="scientific">Colletotrichum graminicola (strain M1.001 / M2 / FGSC 10212)</name>
    <name type="common">Maize anthracnose fungus</name>
    <name type="synonym">Glomerella graminicola</name>
    <dbReference type="NCBI Taxonomy" id="645133"/>
    <lineage>
        <taxon>Eukaryota</taxon>
        <taxon>Fungi</taxon>
        <taxon>Dikarya</taxon>
        <taxon>Ascomycota</taxon>
        <taxon>Pezizomycotina</taxon>
        <taxon>Sordariomycetes</taxon>
        <taxon>Hypocreomycetidae</taxon>
        <taxon>Glomerellales</taxon>
        <taxon>Glomerellaceae</taxon>
        <taxon>Colletotrichum</taxon>
        <taxon>Colletotrichum graminicola species complex</taxon>
    </lineage>
</organism>
<dbReference type="AlphaFoldDB" id="E3QTI0"/>
<proteinExistence type="predicted"/>
<dbReference type="VEuPathDB" id="FungiDB:GLRG_09312"/>
<dbReference type="EMBL" id="GG697377">
    <property type="protein sequence ID" value="EFQ34168.1"/>
    <property type="molecule type" value="Genomic_DNA"/>
</dbReference>
<accession>E3QTI0</accession>